<evidence type="ECO:0000313" key="3">
    <source>
        <dbReference type="Proteomes" id="UP000286908"/>
    </source>
</evidence>
<protein>
    <recommendedName>
        <fullName evidence="4">DUF1418 domain-containing protein</fullName>
    </recommendedName>
</protein>
<feature type="transmembrane region" description="Helical" evidence="1">
    <location>
        <begin position="52"/>
        <end position="73"/>
    </location>
</feature>
<sequence>MANKQPRQMRSLGDMPRPVIICEVIGVILLLLVYLAVNDFIPLPGFMSSKNALMVMAFAGLACLVPAAMNIVWRAISAMPSVGIDSKSRADKKTRQNKNEKKQ</sequence>
<accession>A0A433ZVN8</accession>
<dbReference type="InterPro" id="IPR010815">
    <property type="entry name" value="DUF1418"/>
</dbReference>
<dbReference type="AlphaFoldDB" id="A0A433ZVN8"/>
<reference evidence="2 3" key="1">
    <citation type="submission" date="2017-08" db="EMBL/GenBank/DDBJ databases">
        <title>Draft genome sequence of pheromone producing symbiont Morganella morganii, of the female New Zealand grass grub Costelytra giveni.</title>
        <authorList>
            <person name="Laugraud A."/>
            <person name="Young S.D."/>
            <person name="Hurst M.H."/>
        </authorList>
    </citation>
    <scope>NUCLEOTIDE SEQUENCE [LARGE SCALE GENOMIC DNA]</scope>
    <source>
        <strain evidence="2 3">MMsCG</strain>
    </source>
</reference>
<dbReference type="Proteomes" id="UP000286908">
    <property type="component" value="Unassembled WGS sequence"/>
</dbReference>
<evidence type="ECO:0000313" key="2">
    <source>
        <dbReference type="EMBL" id="RUT66193.1"/>
    </source>
</evidence>
<organism evidence="2 3">
    <name type="scientific">Morganella morganii</name>
    <name type="common">Proteus morganii</name>
    <dbReference type="NCBI Taxonomy" id="582"/>
    <lineage>
        <taxon>Bacteria</taxon>
        <taxon>Pseudomonadati</taxon>
        <taxon>Pseudomonadota</taxon>
        <taxon>Gammaproteobacteria</taxon>
        <taxon>Enterobacterales</taxon>
        <taxon>Morganellaceae</taxon>
        <taxon>Morganella</taxon>
    </lineage>
</organism>
<keyword evidence="1" id="KW-1133">Transmembrane helix</keyword>
<dbReference type="OrthoDB" id="6456711at2"/>
<gene>
    <name evidence="2" type="ORF">CKG00_07175</name>
</gene>
<proteinExistence type="predicted"/>
<feature type="transmembrane region" description="Helical" evidence="1">
    <location>
        <begin position="20"/>
        <end position="37"/>
    </location>
</feature>
<comment type="caution">
    <text evidence="2">The sequence shown here is derived from an EMBL/GenBank/DDBJ whole genome shotgun (WGS) entry which is preliminary data.</text>
</comment>
<evidence type="ECO:0008006" key="4">
    <source>
        <dbReference type="Google" id="ProtNLM"/>
    </source>
</evidence>
<evidence type="ECO:0000256" key="1">
    <source>
        <dbReference type="SAM" id="Phobius"/>
    </source>
</evidence>
<dbReference type="EMBL" id="NRQY01000001">
    <property type="protein sequence ID" value="RUT66193.1"/>
    <property type="molecule type" value="Genomic_DNA"/>
</dbReference>
<keyword evidence="1" id="KW-0812">Transmembrane</keyword>
<name>A0A433ZVN8_MORMO</name>
<dbReference type="Pfam" id="PF07214">
    <property type="entry name" value="DUF1418"/>
    <property type="match status" value="1"/>
</dbReference>
<keyword evidence="1" id="KW-0472">Membrane</keyword>